<dbReference type="PROSITE" id="PS50213">
    <property type="entry name" value="FAS1"/>
    <property type="match status" value="1"/>
</dbReference>
<dbReference type="Pfam" id="PF02469">
    <property type="entry name" value="Fasciclin"/>
    <property type="match status" value="1"/>
</dbReference>
<dbReference type="Gene3D" id="2.30.180.10">
    <property type="entry name" value="FAS1 domain"/>
    <property type="match status" value="1"/>
</dbReference>
<comment type="caution">
    <text evidence="2">The sequence shown here is derived from an EMBL/GenBank/DDBJ whole genome shotgun (WGS) entry which is preliminary data.</text>
</comment>
<dbReference type="EMBL" id="LGTZ01002067">
    <property type="protein sequence ID" value="OJD20096.1"/>
    <property type="molecule type" value="Genomic_DNA"/>
</dbReference>
<feature type="domain" description="FAS1" evidence="1">
    <location>
        <begin position="76"/>
        <end position="187"/>
    </location>
</feature>
<evidence type="ECO:0000259" key="1">
    <source>
        <dbReference type="PROSITE" id="PS50213"/>
    </source>
</evidence>
<dbReference type="InterPro" id="IPR036378">
    <property type="entry name" value="FAS1_dom_sf"/>
</dbReference>
<dbReference type="SUPFAM" id="SSF82153">
    <property type="entry name" value="FAS1 domain"/>
    <property type="match status" value="1"/>
</dbReference>
<sequence length="187" mass="20303">MEDKYNNPSACAALELNNETGDNSDGQVVTMSLESAGGARKRQQEELDVLSGLHRTVKMTLLDGDTVGAIKRLLTLPKVCTEAIESQDLTSLTRALKRASLGPVLDTLRNVTCIGPTFEQAGGPDEKADLRDLTKALTFHILTEPVYTNFLADGQTFTTVSNETIQVTINTTGIFCNDAKLIKRNVM</sequence>
<evidence type="ECO:0000313" key="3">
    <source>
        <dbReference type="Proteomes" id="UP000242791"/>
    </source>
</evidence>
<protein>
    <recommendedName>
        <fullName evidence="1">FAS1 domain-containing protein</fullName>
    </recommendedName>
</protein>
<proteinExistence type="predicted"/>
<dbReference type="AlphaFoldDB" id="A0A1J9PUM5"/>
<name>A0A1J9PUM5_9EURO</name>
<accession>A0A1J9PUM5</accession>
<dbReference type="InterPro" id="IPR000782">
    <property type="entry name" value="FAS1_domain"/>
</dbReference>
<gene>
    <name evidence="2" type="ORF">ACJ73_08572</name>
</gene>
<keyword evidence="3" id="KW-1185">Reference proteome</keyword>
<evidence type="ECO:0000313" key="2">
    <source>
        <dbReference type="EMBL" id="OJD20096.1"/>
    </source>
</evidence>
<dbReference type="Proteomes" id="UP000242791">
    <property type="component" value="Unassembled WGS sequence"/>
</dbReference>
<dbReference type="VEuPathDB" id="FungiDB:ACJ73_08572"/>
<organism evidence="2 3">
    <name type="scientific">Blastomyces percursus</name>
    <dbReference type="NCBI Taxonomy" id="1658174"/>
    <lineage>
        <taxon>Eukaryota</taxon>
        <taxon>Fungi</taxon>
        <taxon>Dikarya</taxon>
        <taxon>Ascomycota</taxon>
        <taxon>Pezizomycotina</taxon>
        <taxon>Eurotiomycetes</taxon>
        <taxon>Eurotiomycetidae</taxon>
        <taxon>Onygenales</taxon>
        <taxon>Ajellomycetaceae</taxon>
        <taxon>Blastomyces</taxon>
    </lineage>
</organism>
<reference evidence="2 3" key="1">
    <citation type="submission" date="2015-08" db="EMBL/GenBank/DDBJ databases">
        <title>Emmonsia species relationships and genome sequence.</title>
        <authorList>
            <person name="Cuomo C.A."/>
            <person name="Schwartz I.S."/>
            <person name="Kenyon C."/>
            <person name="De Hoog G.S."/>
            <person name="Govender N.P."/>
            <person name="Botha A."/>
            <person name="Moreno L."/>
            <person name="De Vries M."/>
            <person name="Munoz J.F."/>
            <person name="Stielow J.B."/>
        </authorList>
    </citation>
    <scope>NUCLEOTIDE SEQUENCE [LARGE SCALE GENOMIC DNA]</scope>
    <source>
        <strain evidence="2 3">EI222</strain>
    </source>
</reference>
<dbReference type="OrthoDB" id="286301at2759"/>
<dbReference type="STRING" id="1658174.A0A1J9PUM5"/>